<evidence type="ECO:0000256" key="5">
    <source>
        <dbReference type="ARBA" id="ARBA00023136"/>
    </source>
</evidence>
<feature type="transmembrane region" description="Helical" evidence="6">
    <location>
        <begin position="61"/>
        <end position="84"/>
    </location>
</feature>
<evidence type="ECO:0000256" key="6">
    <source>
        <dbReference type="SAM" id="Phobius"/>
    </source>
</evidence>
<evidence type="ECO:0000256" key="3">
    <source>
        <dbReference type="ARBA" id="ARBA00022692"/>
    </source>
</evidence>
<evidence type="ECO:0000256" key="1">
    <source>
        <dbReference type="ARBA" id="ARBA00004141"/>
    </source>
</evidence>
<reference evidence="8 9" key="1">
    <citation type="submission" date="2022-12" db="EMBL/GenBank/DDBJ databases">
        <title>Chromosome-level genome of Tegillarca granosa.</title>
        <authorList>
            <person name="Kim J."/>
        </authorList>
    </citation>
    <scope>NUCLEOTIDE SEQUENCE [LARGE SCALE GENOMIC DNA]</scope>
    <source>
        <strain evidence="8">Teg-2019</strain>
        <tissue evidence="8">Adductor muscle</tissue>
    </source>
</reference>
<name>A0ABQ9F2A7_TEGGR</name>
<dbReference type="Gene3D" id="1.20.1250.20">
    <property type="entry name" value="MFS general substrate transporter like domains"/>
    <property type="match status" value="1"/>
</dbReference>
<keyword evidence="4 6" id="KW-1133">Transmembrane helix</keyword>
<feature type="transmembrane region" description="Helical" evidence="6">
    <location>
        <begin position="29"/>
        <end position="49"/>
    </location>
</feature>
<comment type="caution">
    <text evidence="8">The sequence shown here is derived from an EMBL/GenBank/DDBJ whole genome shotgun (WGS) entry which is preliminary data.</text>
</comment>
<feature type="transmembrane region" description="Helical" evidence="6">
    <location>
        <begin position="90"/>
        <end position="111"/>
    </location>
</feature>
<dbReference type="PANTHER" id="PTHR43385:SF1">
    <property type="entry name" value="RIBOFLAVIN TRANSPORTER RIBJ"/>
    <property type="match status" value="1"/>
</dbReference>
<dbReference type="Proteomes" id="UP001217089">
    <property type="component" value="Unassembled WGS sequence"/>
</dbReference>
<dbReference type="PANTHER" id="PTHR43385">
    <property type="entry name" value="RIBOFLAVIN TRANSPORTER RIBJ"/>
    <property type="match status" value="1"/>
</dbReference>
<evidence type="ECO:0000313" key="8">
    <source>
        <dbReference type="EMBL" id="KAJ8310397.1"/>
    </source>
</evidence>
<comment type="subcellular location">
    <subcellularLocation>
        <location evidence="1">Membrane</location>
        <topology evidence="1">Multi-pass membrane protein</topology>
    </subcellularLocation>
</comment>
<dbReference type="PROSITE" id="PS50850">
    <property type="entry name" value="MFS"/>
    <property type="match status" value="1"/>
</dbReference>
<feature type="transmembrane region" description="Helical" evidence="6">
    <location>
        <begin position="118"/>
        <end position="138"/>
    </location>
</feature>
<evidence type="ECO:0000313" key="9">
    <source>
        <dbReference type="Proteomes" id="UP001217089"/>
    </source>
</evidence>
<dbReference type="InterPro" id="IPR052983">
    <property type="entry name" value="MFS_Riboflavin_Transporter"/>
</dbReference>
<accession>A0ABQ9F2A7</accession>
<evidence type="ECO:0000256" key="2">
    <source>
        <dbReference type="ARBA" id="ARBA00022448"/>
    </source>
</evidence>
<evidence type="ECO:0000259" key="7">
    <source>
        <dbReference type="PROSITE" id="PS50850"/>
    </source>
</evidence>
<evidence type="ECO:0000256" key="4">
    <source>
        <dbReference type="ARBA" id="ARBA00022989"/>
    </source>
</evidence>
<protein>
    <recommendedName>
        <fullName evidence="7">Major facilitator superfamily (MFS) profile domain-containing protein</fullName>
    </recommendedName>
</protein>
<dbReference type="SUPFAM" id="SSF103473">
    <property type="entry name" value="MFS general substrate transporter"/>
    <property type="match status" value="1"/>
</dbReference>
<keyword evidence="2" id="KW-0813">Transport</keyword>
<sequence length="193" mass="22062">MFYSLILLYSEAKQRDYTPQETLRSRFTYILWFIFFFDGLGIQFISALYKTYGETFIYDDYFLAMVGALAALFSAVGRIIWGILADRYSVRTSFILSSGMMCIFTLTFNVTNFVGKELYLVYVCLLFISLSATFVLLPTAVAKTFGTEHYGVNFGIVFTATIMTSPMSAVLTSNLQRRIGWDGMFLWSQHFPS</sequence>
<keyword evidence="3 6" id="KW-0812">Transmembrane</keyword>
<feature type="domain" description="Major facilitator superfamily (MFS) profile" evidence="7">
    <location>
        <begin position="27"/>
        <end position="193"/>
    </location>
</feature>
<dbReference type="EMBL" id="JARBDR010000640">
    <property type="protein sequence ID" value="KAJ8310397.1"/>
    <property type="molecule type" value="Genomic_DNA"/>
</dbReference>
<dbReference type="Pfam" id="PF07690">
    <property type="entry name" value="MFS_1"/>
    <property type="match status" value="1"/>
</dbReference>
<proteinExistence type="predicted"/>
<feature type="transmembrane region" description="Helical" evidence="6">
    <location>
        <begin position="150"/>
        <end position="171"/>
    </location>
</feature>
<keyword evidence="5 6" id="KW-0472">Membrane</keyword>
<gene>
    <name evidence="8" type="ORF">KUTeg_012262</name>
</gene>
<dbReference type="InterPro" id="IPR036259">
    <property type="entry name" value="MFS_trans_sf"/>
</dbReference>
<keyword evidence="9" id="KW-1185">Reference proteome</keyword>
<organism evidence="8 9">
    <name type="scientific">Tegillarca granosa</name>
    <name type="common">Malaysian cockle</name>
    <name type="synonym">Anadara granosa</name>
    <dbReference type="NCBI Taxonomy" id="220873"/>
    <lineage>
        <taxon>Eukaryota</taxon>
        <taxon>Metazoa</taxon>
        <taxon>Spiralia</taxon>
        <taxon>Lophotrochozoa</taxon>
        <taxon>Mollusca</taxon>
        <taxon>Bivalvia</taxon>
        <taxon>Autobranchia</taxon>
        <taxon>Pteriomorphia</taxon>
        <taxon>Arcoida</taxon>
        <taxon>Arcoidea</taxon>
        <taxon>Arcidae</taxon>
        <taxon>Tegillarca</taxon>
    </lineage>
</organism>
<dbReference type="InterPro" id="IPR011701">
    <property type="entry name" value="MFS"/>
</dbReference>
<dbReference type="InterPro" id="IPR020846">
    <property type="entry name" value="MFS_dom"/>
</dbReference>